<protein>
    <submittedName>
        <fullName evidence="1">Uncharacterized protein</fullName>
    </submittedName>
</protein>
<comment type="caution">
    <text evidence="1">The sequence shown here is derived from an EMBL/GenBank/DDBJ whole genome shotgun (WGS) entry which is preliminary data.</text>
</comment>
<dbReference type="Proteomes" id="UP000243006">
    <property type="component" value="Unassembled WGS sequence"/>
</dbReference>
<gene>
    <name evidence="1" type="ORF">D917_09471</name>
</gene>
<name>A0A1Y3EFN6_9BILA</name>
<organism evidence="1 2">
    <name type="scientific">Trichinella nativa</name>
    <dbReference type="NCBI Taxonomy" id="6335"/>
    <lineage>
        <taxon>Eukaryota</taxon>
        <taxon>Metazoa</taxon>
        <taxon>Ecdysozoa</taxon>
        <taxon>Nematoda</taxon>
        <taxon>Enoplea</taxon>
        <taxon>Dorylaimia</taxon>
        <taxon>Trichinellida</taxon>
        <taxon>Trichinellidae</taxon>
        <taxon>Trichinella</taxon>
    </lineage>
</organism>
<evidence type="ECO:0000313" key="2">
    <source>
        <dbReference type="Proteomes" id="UP000243006"/>
    </source>
</evidence>
<accession>A0A1Y3EFN6</accession>
<sequence length="154" mass="16401">MASPTALCPSSFSIASRCNAWNPATADSPGAFALGQNSVRVSPTYYYEAANRDVDRKSSALKMWPSGLGRTPLITHTTITTIHTTPPTHSGYNPFHQVGAGSAARPALTAAADPFQFQTAPAELNFVRYTQTGVPFSEVTHGAPVSFNQDEKIS</sequence>
<dbReference type="EMBL" id="LVZM01014045">
    <property type="protein sequence ID" value="OUC43851.1"/>
    <property type="molecule type" value="Genomic_DNA"/>
</dbReference>
<evidence type="ECO:0000313" key="1">
    <source>
        <dbReference type="EMBL" id="OUC43851.1"/>
    </source>
</evidence>
<reference evidence="1 2" key="1">
    <citation type="submission" date="2015-04" db="EMBL/GenBank/DDBJ databases">
        <title>Draft genome of the roundworm Trichinella nativa.</title>
        <authorList>
            <person name="Mitreva M."/>
        </authorList>
    </citation>
    <scope>NUCLEOTIDE SEQUENCE [LARGE SCALE GENOMIC DNA]</scope>
    <source>
        <strain evidence="1 2">ISS45</strain>
    </source>
</reference>
<dbReference type="AlphaFoldDB" id="A0A1Y3EFN6"/>
<proteinExistence type="predicted"/>